<comment type="caution">
    <text evidence="2">The sequence shown here is derived from an EMBL/GenBank/DDBJ whole genome shotgun (WGS) entry which is preliminary data.</text>
</comment>
<dbReference type="EMBL" id="LAZR01006632">
    <property type="protein sequence ID" value="KKM90743.1"/>
    <property type="molecule type" value="Genomic_DNA"/>
</dbReference>
<dbReference type="Pfam" id="PF00078">
    <property type="entry name" value="RVT_1"/>
    <property type="match status" value="1"/>
</dbReference>
<dbReference type="PANTHER" id="PTHR34047:SF8">
    <property type="entry name" value="PROTEIN YKFC"/>
    <property type="match status" value="1"/>
</dbReference>
<dbReference type="Pfam" id="PF00929">
    <property type="entry name" value="RNase_T"/>
    <property type="match status" value="1"/>
</dbReference>
<dbReference type="InterPro" id="IPR013520">
    <property type="entry name" value="Ribonucl_H"/>
</dbReference>
<dbReference type="InterPro" id="IPR012337">
    <property type="entry name" value="RNaseH-like_sf"/>
</dbReference>
<gene>
    <name evidence="2" type="ORF">LCGC14_1235580</name>
</gene>
<dbReference type="PANTHER" id="PTHR34047">
    <property type="entry name" value="NUCLEAR INTRON MATURASE 1, MITOCHONDRIAL-RELATED"/>
    <property type="match status" value="1"/>
</dbReference>
<evidence type="ECO:0000313" key="2">
    <source>
        <dbReference type="EMBL" id="KKM90743.1"/>
    </source>
</evidence>
<dbReference type="InterPro" id="IPR036397">
    <property type="entry name" value="RNaseH_sf"/>
</dbReference>
<dbReference type="PROSITE" id="PS50878">
    <property type="entry name" value="RT_POL"/>
    <property type="match status" value="1"/>
</dbReference>
<feature type="domain" description="Reverse transcriptase" evidence="1">
    <location>
        <begin position="492"/>
        <end position="756"/>
    </location>
</feature>
<protein>
    <recommendedName>
        <fullName evidence="1">Reverse transcriptase domain-containing protein</fullName>
    </recommendedName>
</protein>
<dbReference type="GO" id="GO:0003676">
    <property type="term" value="F:nucleic acid binding"/>
    <property type="evidence" value="ECO:0007669"/>
    <property type="project" value="InterPro"/>
</dbReference>
<accession>A0A0F9LBG8</accession>
<dbReference type="SUPFAM" id="SSF53098">
    <property type="entry name" value="Ribonuclease H-like"/>
    <property type="match status" value="1"/>
</dbReference>
<dbReference type="InterPro" id="IPR051083">
    <property type="entry name" value="GrpII_Intron_Splice-Mob/Def"/>
</dbReference>
<dbReference type="InterPro" id="IPR000477">
    <property type="entry name" value="RT_dom"/>
</dbReference>
<dbReference type="CDD" id="cd01646">
    <property type="entry name" value="RT_Bac_retron_I"/>
    <property type="match status" value="1"/>
</dbReference>
<evidence type="ECO:0000259" key="1">
    <source>
        <dbReference type="PROSITE" id="PS50878"/>
    </source>
</evidence>
<dbReference type="CDD" id="cd06127">
    <property type="entry name" value="DEDDh"/>
    <property type="match status" value="1"/>
</dbReference>
<dbReference type="AlphaFoldDB" id="A0A0F9LBG8"/>
<dbReference type="Gene3D" id="3.30.420.10">
    <property type="entry name" value="Ribonuclease H-like superfamily/Ribonuclease H"/>
    <property type="match status" value="1"/>
</dbReference>
<reference evidence="2" key="1">
    <citation type="journal article" date="2015" name="Nature">
        <title>Complex archaea that bridge the gap between prokaryotes and eukaryotes.</title>
        <authorList>
            <person name="Spang A."/>
            <person name="Saw J.H."/>
            <person name="Jorgensen S.L."/>
            <person name="Zaremba-Niedzwiedzka K."/>
            <person name="Martijn J."/>
            <person name="Lind A.E."/>
            <person name="van Eijk R."/>
            <person name="Schleper C."/>
            <person name="Guy L."/>
            <person name="Ettema T.J."/>
        </authorList>
    </citation>
    <scope>NUCLEOTIDE SEQUENCE</scope>
</reference>
<name>A0A0F9LBG8_9ZZZZ</name>
<sequence>MSKVLVVDIETTGLDIKKDLIVEIAILELNLKNNSTKILFNSIIKEPDFNKAHFNSWIFKEGYVNANELDEAPLLDNVFDEIQNHLEKSPVTAFNKNFDLGFLRSRGFSIPKEFPCIMLVSAKLLYKLKPENGYKWPSLKKAYNFFIGKEEFSENHRALYDVSREAELLYKLYEAGEFVEMEFSNELEQLYQKYAVESLVEVNINREFVHEPKNKKEAIFYLNTKFPLHYPKSRRIFKDLNCFPLGCGKISIIDFGSGPFTFSFAFLDELLNNSYKYAGGAYDIKIIGIDKSRFSLKLGLEMMAEFTEEIGQKGYKIEYSIKYDNGNFDDIANHIGDWIRSDPSDYIYLAYSASMSSGISNIKPIINKLLELNERSKLNIIIIEPYKFNSGVDIKDLIDNYPNLNINEKHFESSCKKPNGMISDYQAIYNNFRTIIIKNCNHEIETLLQMSNFKDSKQNLTLILNKTIRWLYHERLIDYLGIALLSYDTNQSFSVINSCLPNLKNSRFLTYRIQKGLIPDKYRDITLINSAYSILSMLILKAISKKLDSHLDTSVYSSRICEVERLNRFYEFFTVGYTKYSNFELSSKFENKLLCSADIKDYFLTINRRLLSEKLKKISHKYSINEGFIPILMNSFGEGNGIPIGSSLSALIANLYLSQIDKSIKNYANVFAYGRYMDDFKIIINPIKNDKFKEAFQGFIKDELNSLDLTLNEEKFKINPINKKDFKYKYNRDFKRLTNKYFNLINPLKYGLGLLLHNLKIKKVDIKQNYKRLVNLISSLLNLNQITFIYSALFRYLVLINYKLKDSDFIDEIEKIRKTKYIEFEINENIIELDQVSINNGFISQNRVWLIKCYKFAKKMYDKLFIELSKWDALQEKINLLEKDININLKQKIKDEKRLVLDSDEFIYSLRMIKYLVYRLTRLRFYKLYHEENSVLIKLLNFIRLYFPIKLIGLILYRYNHFNILKSLLEDSMKMLDEENGLISRKIYPNDIAFLWHLLGLYYEENIEDLNVDYEYLLEQFDTILLSRPFEEKLAITEFILRLNLCNKISYSRWQLWYKLSDNLVVLKNILICMAFHNKSPQNIPNALKERIIKFYNYDECVMNLSMIVWNKIKSNNSNSVINLFETDDLFRKIQFFPKDIDLDYELKSIFDWEDGFGDIFYY</sequence>
<organism evidence="2">
    <name type="scientific">marine sediment metagenome</name>
    <dbReference type="NCBI Taxonomy" id="412755"/>
    <lineage>
        <taxon>unclassified sequences</taxon>
        <taxon>metagenomes</taxon>
        <taxon>ecological metagenomes</taxon>
    </lineage>
</organism>
<dbReference type="SMART" id="SM00479">
    <property type="entry name" value="EXOIII"/>
    <property type="match status" value="1"/>
</dbReference>
<proteinExistence type="predicted"/>